<dbReference type="Proteomes" id="UP000295164">
    <property type="component" value="Unassembled WGS sequence"/>
</dbReference>
<dbReference type="Gene3D" id="3.10.310.30">
    <property type="match status" value="1"/>
</dbReference>
<dbReference type="InterPro" id="IPR003156">
    <property type="entry name" value="DHHA1_dom"/>
</dbReference>
<protein>
    <submittedName>
        <fullName evidence="3">Bifunctional oligoribonuclease/PAP phosphatase NrnA</fullName>
    </submittedName>
</protein>
<dbReference type="Pfam" id="PF01368">
    <property type="entry name" value="DHH"/>
    <property type="match status" value="1"/>
</dbReference>
<dbReference type="Gene3D" id="3.90.1640.10">
    <property type="entry name" value="inorganic pyrophosphatase (n-terminal core)"/>
    <property type="match status" value="1"/>
</dbReference>
<accession>A0A4R4E1M1</accession>
<dbReference type="PANTHER" id="PTHR47618:SF1">
    <property type="entry name" value="BIFUNCTIONAL OLIGORIBONUCLEASE AND PAP PHOSPHATASE NRNA"/>
    <property type="match status" value="1"/>
</dbReference>
<feature type="domain" description="DDH" evidence="1">
    <location>
        <begin position="17"/>
        <end position="169"/>
    </location>
</feature>
<dbReference type="RefSeq" id="WP_131851278.1">
    <property type="nucleotide sequence ID" value="NZ_SKFH01000007.1"/>
</dbReference>
<comment type="caution">
    <text evidence="3">The sequence shown here is derived from an EMBL/GenBank/DDBJ whole genome shotgun (WGS) entry which is preliminary data.</text>
</comment>
<dbReference type="EMBL" id="SKFH01000007">
    <property type="protein sequence ID" value="TCZ73259.1"/>
    <property type="molecule type" value="Genomic_DNA"/>
</dbReference>
<dbReference type="GO" id="GO:0003676">
    <property type="term" value="F:nucleic acid binding"/>
    <property type="evidence" value="ECO:0007669"/>
    <property type="project" value="InterPro"/>
</dbReference>
<dbReference type="SUPFAM" id="SSF64182">
    <property type="entry name" value="DHH phosphoesterases"/>
    <property type="match status" value="1"/>
</dbReference>
<dbReference type="AlphaFoldDB" id="A0A4R4E1M1"/>
<feature type="domain" description="DHHA1" evidence="2">
    <location>
        <begin position="246"/>
        <end position="314"/>
    </location>
</feature>
<dbReference type="InterPro" id="IPR001667">
    <property type="entry name" value="DDH_dom"/>
</dbReference>
<organism evidence="3 4">
    <name type="scientific">Flaviaesturariibacter aridisoli</name>
    <dbReference type="NCBI Taxonomy" id="2545761"/>
    <lineage>
        <taxon>Bacteria</taxon>
        <taxon>Pseudomonadati</taxon>
        <taxon>Bacteroidota</taxon>
        <taxon>Chitinophagia</taxon>
        <taxon>Chitinophagales</taxon>
        <taxon>Chitinophagaceae</taxon>
        <taxon>Flaviaestuariibacter</taxon>
    </lineage>
</organism>
<evidence type="ECO:0000313" key="3">
    <source>
        <dbReference type="EMBL" id="TCZ73259.1"/>
    </source>
</evidence>
<proteinExistence type="predicted"/>
<dbReference type="Pfam" id="PF02272">
    <property type="entry name" value="DHHA1"/>
    <property type="match status" value="1"/>
</dbReference>
<keyword evidence="4" id="KW-1185">Reference proteome</keyword>
<sequence>MQPISEIYSQLAGPSRRIAITMHQKPDADAMGSTLGLYHFLVQLGHTVQVISPTNWARWVDWMPGARAVLDYELLRKQSDEWLDSADWLFCLDFNHMGRTKTMAPKLSALPCVKVLIDHHQEPDEQMFTYGVSDTSKSSTCEMVYDFIVGSGHADKINLQVAECLYAGVVADTGSFRFSSTHAATHHMVAKLKECGLDHTRVHEALYDNYLENRLRFLGHVLMNRMEVIYELNTALITIPKADLLKFDIKTGDTEGLVNYPLSIQGIKLVGLCIDRDEERKWSFRSKGTFDCNTFARTWFEGGGHFNAAGGRDSASLTDTVRRFREAIGQNSSLLQ</sequence>
<dbReference type="InterPro" id="IPR038763">
    <property type="entry name" value="DHH_sf"/>
</dbReference>
<gene>
    <name evidence="3" type="ORF">E0486_06185</name>
</gene>
<evidence type="ECO:0000259" key="2">
    <source>
        <dbReference type="Pfam" id="PF02272"/>
    </source>
</evidence>
<evidence type="ECO:0000259" key="1">
    <source>
        <dbReference type="Pfam" id="PF01368"/>
    </source>
</evidence>
<reference evidence="3 4" key="1">
    <citation type="submission" date="2019-03" db="EMBL/GenBank/DDBJ databases">
        <authorList>
            <person name="Kim M.K.M."/>
        </authorList>
    </citation>
    <scope>NUCLEOTIDE SEQUENCE [LARGE SCALE GENOMIC DNA]</scope>
    <source>
        <strain evidence="3 4">17J68-15</strain>
    </source>
</reference>
<name>A0A4R4E1M1_9BACT</name>
<dbReference type="OrthoDB" id="9803668at2"/>
<evidence type="ECO:0000313" key="4">
    <source>
        <dbReference type="Proteomes" id="UP000295164"/>
    </source>
</evidence>
<dbReference type="InterPro" id="IPR051319">
    <property type="entry name" value="Oligoribo/pAp-PDE_c-di-AMP_PDE"/>
</dbReference>
<dbReference type="PANTHER" id="PTHR47618">
    <property type="entry name" value="BIFUNCTIONAL OLIGORIBONUCLEASE AND PAP PHOSPHATASE NRNA"/>
    <property type="match status" value="1"/>
</dbReference>